<sequence length="156" mass="17125">MKEDRPRGVPGRRDGKDVRLGRWLPSVRPSVTCKVLNRLRTADGTLPGGKYVFGSDWHEIEMAGGREPGKYVIRIIVDPLSLPDTCAMERYGADTGVPFALLPGRPELARSQFTRRTTTIQSGSQAAHNLSSLTSKRCPESGLRRARAGKGYAFGK</sequence>
<evidence type="ECO:0000313" key="2">
    <source>
        <dbReference type="Proteomes" id="UP000600918"/>
    </source>
</evidence>
<accession>A0A834JFL7</accession>
<dbReference type="EMBL" id="JACSDY010000025">
    <property type="protein sequence ID" value="KAF7387561.1"/>
    <property type="molecule type" value="Genomic_DNA"/>
</dbReference>
<dbReference type="Proteomes" id="UP000600918">
    <property type="component" value="Unassembled WGS sequence"/>
</dbReference>
<gene>
    <name evidence="1" type="ORF">H0235_018283</name>
</gene>
<proteinExistence type="predicted"/>
<comment type="caution">
    <text evidence="1">The sequence shown here is derived from an EMBL/GenBank/DDBJ whole genome shotgun (WGS) entry which is preliminary data.</text>
</comment>
<evidence type="ECO:0000313" key="1">
    <source>
        <dbReference type="EMBL" id="KAF7387561.1"/>
    </source>
</evidence>
<organism evidence="1 2">
    <name type="scientific">Vespula pensylvanica</name>
    <name type="common">Western yellow jacket</name>
    <name type="synonym">Wasp</name>
    <dbReference type="NCBI Taxonomy" id="30213"/>
    <lineage>
        <taxon>Eukaryota</taxon>
        <taxon>Metazoa</taxon>
        <taxon>Ecdysozoa</taxon>
        <taxon>Arthropoda</taxon>
        <taxon>Hexapoda</taxon>
        <taxon>Insecta</taxon>
        <taxon>Pterygota</taxon>
        <taxon>Neoptera</taxon>
        <taxon>Endopterygota</taxon>
        <taxon>Hymenoptera</taxon>
        <taxon>Apocrita</taxon>
        <taxon>Aculeata</taxon>
        <taxon>Vespoidea</taxon>
        <taxon>Vespidae</taxon>
        <taxon>Vespinae</taxon>
        <taxon>Vespula</taxon>
    </lineage>
</organism>
<reference evidence="1" key="1">
    <citation type="journal article" date="2020" name="G3 (Bethesda)">
        <title>High-Quality Assemblies for Three Invasive Social Wasps from the &lt;i&gt;Vespula&lt;/i&gt; Genus.</title>
        <authorList>
            <person name="Harrop T.W.R."/>
            <person name="Guhlin J."/>
            <person name="McLaughlin G.M."/>
            <person name="Permina E."/>
            <person name="Stockwell P."/>
            <person name="Gilligan J."/>
            <person name="Le Lec M.F."/>
            <person name="Gruber M.A.M."/>
            <person name="Quinn O."/>
            <person name="Lovegrove M."/>
            <person name="Duncan E.J."/>
            <person name="Remnant E.J."/>
            <person name="Van Eeckhoven J."/>
            <person name="Graham B."/>
            <person name="Knapp R.A."/>
            <person name="Langford K.W."/>
            <person name="Kronenberg Z."/>
            <person name="Press M.O."/>
            <person name="Eacker S.M."/>
            <person name="Wilson-Rankin E.E."/>
            <person name="Purcell J."/>
            <person name="Lester P.J."/>
            <person name="Dearden P.K."/>
        </authorList>
    </citation>
    <scope>NUCLEOTIDE SEQUENCE</scope>
    <source>
        <strain evidence="1">Volc-1</strain>
    </source>
</reference>
<dbReference type="AlphaFoldDB" id="A0A834JFL7"/>
<protein>
    <submittedName>
        <fullName evidence="1">Uncharacterized protein</fullName>
    </submittedName>
</protein>
<name>A0A834JFL7_VESPE</name>
<keyword evidence="2" id="KW-1185">Reference proteome</keyword>